<evidence type="ECO:0000256" key="4">
    <source>
        <dbReference type="ARBA" id="ARBA00023306"/>
    </source>
</evidence>
<dbReference type="NCBIfam" id="TIGR01174">
    <property type="entry name" value="ftsA"/>
    <property type="match status" value="1"/>
</dbReference>
<dbReference type="Gene3D" id="3.30.1490.110">
    <property type="match status" value="1"/>
</dbReference>
<keyword evidence="1 5" id="KW-1003">Cell membrane</keyword>
<evidence type="ECO:0000259" key="8">
    <source>
        <dbReference type="SMART" id="SM00842"/>
    </source>
</evidence>
<keyword evidence="2 5" id="KW-0132">Cell division</keyword>
<comment type="caution">
    <text evidence="10">The sequence shown here is derived from an EMBL/GenBank/DDBJ whole genome shotgun (WGS) entry which is preliminary data.</text>
</comment>
<evidence type="ECO:0000256" key="6">
    <source>
        <dbReference type="PIRNR" id="PIRNR003101"/>
    </source>
</evidence>
<dbReference type="InterPro" id="IPR043129">
    <property type="entry name" value="ATPase_NBD"/>
</dbReference>
<reference evidence="10 11" key="2">
    <citation type="journal article" date="2016" name="Infect. Immun.">
        <title>Helicobacter saguini, a Novel Helicobacter Isolated from Cotton-Top Tamarins with Ulcerative Colitis, Has Proinflammatory Properties and Induces Typhlocolitis and Dysplasia in Gnotobiotic IL-10-/- Mice.</title>
        <authorList>
            <person name="Shen Z."/>
            <person name="Mannion A."/>
            <person name="Whary M.T."/>
            <person name="Muthupalani S."/>
            <person name="Sheh A."/>
            <person name="Feng Y."/>
            <person name="Gong G."/>
            <person name="Vandamme P."/>
            <person name="Holcombe H.R."/>
            <person name="Paster B.J."/>
            <person name="Fox J.G."/>
        </authorList>
    </citation>
    <scope>NUCLEOTIDE SEQUENCE [LARGE SCALE GENOMIC DNA]</scope>
    <source>
        <strain evidence="10 11">MIT 97-6194</strain>
    </source>
</reference>
<dbReference type="GO" id="GO:0032153">
    <property type="term" value="C:cell division site"/>
    <property type="evidence" value="ECO:0007669"/>
    <property type="project" value="UniProtKB-UniRule"/>
</dbReference>
<comment type="subcellular location">
    <subcellularLocation>
        <location evidence="5">Cell membrane</location>
        <topology evidence="5">Peripheral membrane protein</topology>
        <orientation evidence="5">Cytoplasmic side</orientation>
    </subcellularLocation>
    <text evidence="5">Localizes to the Z ring in an FtsZ-dependent manner. Targeted to the membrane through a conserved C-terminal amphipathic helix.</text>
</comment>
<dbReference type="Proteomes" id="UP000029714">
    <property type="component" value="Unassembled WGS sequence"/>
</dbReference>
<accession>A0A347VTB5</accession>
<evidence type="ECO:0000313" key="12">
    <source>
        <dbReference type="Proteomes" id="UP000477070"/>
    </source>
</evidence>
<dbReference type="InterPro" id="IPR020823">
    <property type="entry name" value="Cell_div_FtsA"/>
</dbReference>
<dbReference type="HAMAP" id="MF_02033">
    <property type="entry name" value="FtsA"/>
    <property type="match status" value="1"/>
</dbReference>
<dbReference type="PANTHER" id="PTHR32432:SF4">
    <property type="entry name" value="CELL DIVISION PROTEIN FTSA"/>
    <property type="match status" value="1"/>
</dbReference>
<dbReference type="OrthoDB" id="9810567at2"/>
<dbReference type="PIRSF" id="PIRSF003101">
    <property type="entry name" value="FtsA"/>
    <property type="match status" value="1"/>
</dbReference>
<dbReference type="InterPro" id="IPR003494">
    <property type="entry name" value="SHS2_FtsA"/>
</dbReference>
<keyword evidence="3 5" id="KW-0472">Membrane</keyword>
<dbReference type="RefSeq" id="WP_034571402.1">
    <property type="nucleotide sequence ID" value="NZ_JRMP02000019.1"/>
</dbReference>
<sequence length="463" mass="50208">MSRIILGIDIGSTKVCSIIAETREAKGTRDREVQIIGTGSCKSQGIKKGAITNLEQASKAIRQSLEDAKRMAGVNPKKAIISLSGAHTKGTNSSGIANVVRGEVTIDVISTALDVAKHNAGIPKDSEVVHILPFRFKLDDQDFVEDPIGMTGSSLKVDAHIVTVQKASLENLKRAVMLAGIEVENVVLSSYAASIAVLHDDEKELGVVCIDMGAETSDLMIYDGNSMRYNDFLGVGSNNISNDIARVLNTKIVIAEEIKIKYGNLLPSEADKSQILEVPRNGNPKEDELIDVQLNLIDSIIGARVQETLEILGRSIERSGLRNNVSGIVLTGGMANLKGMREFASAMFSPLSVRLARPLEIGGLFDSLKDSSSSVVVGLILYGAGRFTNYEKDSQGNILNKHNTLSNMIESNTKESSGFEIDLTDLDEPDSQNKPPTDEQQINKEKEKTSFFGRVKQFARDLF</sequence>
<dbReference type="EMBL" id="JRMP02000019">
    <property type="protein sequence ID" value="TLD92529.1"/>
    <property type="molecule type" value="Genomic_DNA"/>
</dbReference>
<feature type="region of interest" description="Disordered" evidence="7">
    <location>
        <begin position="423"/>
        <end position="447"/>
    </location>
</feature>
<evidence type="ECO:0000256" key="5">
    <source>
        <dbReference type="HAMAP-Rule" id="MF_02033"/>
    </source>
</evidence>
<dbReference type="AlphaFoldDB" id="A0A347VTB5"/>
<feature type="domain" description="SHS2" evidence="8">
    <location>
        <begin position="5"/>
        <end position="197"/>
    </location>
</feature>
<dbReference type="PANTHER" id="PTHR32432">
    <property type="entry name" value="CELL DIVISION PROTEIN FTSA-RELATED"/>
    <property type="match status" value="1"/>
</dbReference>
<dbReference type="Gene3D" id="3.30.420.40">
    <property type="match status" value="2"/>
</dbReference>
<dbReference type="Pfam" id="PF14450">
    <property type="entry name" value="FtsA"/>
    <property type="match status" value="1"/>
</dbReference>
<keyword evidence="11" id="KW-1185">Reference proteome</keyword>
<reference evidence="10" key="3">
    <citation type="submission" date="2018-04" db="EMBL/GenBank/DDBJ databases">
        <authorList>
            <person name="Sheh A."/>
            <person name="Shen Z."/>
            <person name="Mannion A.J."/>
            <person name="Fox J.G."/>
        </authorList>
    </citation>
    <scope>NUCLEOTIDE SEQUENCE</scope>
    <source>
        <strain evidence="10">MIT 97-6194</strain>
    </source>
</reference>
<dbReference type="EMBL" id="QBIU01000001">
    <property type="protein sequence ID" value="MWV69513.1"/>
    <property type="molecule type" value="Genomic_DNA"/>
</dbReference>
<evidence type="ECO:0000313" key="10">
    <source>
        <dbReference type="EMBL" id="TLD92529.1"/>
    </source>
</evidence>
<comment type="function">
    <text evidence="5 6">Cell division protein that is involved in the assembly of the Z ring. May serve as a membrane anchor for the Z ring.</text>
</comment>
<dbReference type="InterPro" id="IPR050696">
    <property type="entry name" value="FtsA/MreB"/>
</dbReference>
<dbReference type="Proteomes" id="UP000477070">
    <property type="component" value="Unassembled WGS sequence"/>
</dbReference>
<name>A0A347VTB5_9HELI</name>
<reference evidence="10 11" key="1">
    <citation type="journal article" date="2014" name="Genome Announc.">
        <title>Draft genome sequences of eight enterohepatic helicobacter species isolated from both laboratory and wild rodents.</title>
        <authorList>
            <person name="Sheh A."/>
            <person name="Shen Z."/>
            <person name="Fox J.G."/>
        </authorList>
    </citation>
    <scope>NUCLEOTIDE SEQUENCE [LARGE SCALE GENOMIC DNA]</scope>
    <source>
        <strain evidence="10 11">MIT 97-6194</strain>
    </source>
</reference>
<dbReference type="SUPFAM" id="SSF53067">
    <property type="entry name" value="Actin-like ATPase domain"/>
    <property type="match status" value="2"/>
</dbReference>
<dbReference type="STRING" id="1548018.LS64_05380"/>
<evidence type="ECO:0000256" key="3">
    <source>
        <dbReference type="ARBA" id="ARBA00023136"/>
    </source>
</evidence>
<evidence type="ECO:0000256" key="7">
    <source>
        <dbReference type="SAM" id="MobiDB-lite"/>
    </source>
</evidence>
<evidence type="ECO:0000313" key="11">
    <source>
        <dbReference type="Proteomes" id="UP000029714"/>
    </source>
</evidence>
<proteinExistence type="inferred from homology"/>
<protein>
    <recommendedName>
        <fullName evidence="5 6">Cell division protein FtsA</fullName>
    </recommendedName>
</protein>
<dbReference type="Pfam" id="PF02491">
    <property type="entry name" value="SHS2_FTSA"/>
    <property type="match status" value="1"/>
</dbReference>
<dbReference type="GO" id="GO:0009898">
    <property type="term" value="C:cytoplasmic side of plasma membrane"/>
    <property type="evidence" value="ECO:0007669"/>
    <property type="project" value="UniProtKB-UniRule"/>
</dbReference>
<comment type="subunit">
    <text evidence="5">Self-interacts. Interacts with FtsZ.</text>
</comment>
<reference evidence="9 12" key="4">
    <citation type="submission" date="2019-12" db="EMBL/GenBank/DDBJ databases">
        <title>Multi-Generational Helicobacter saguini Isolates.</title>
        <authorList>
            <person name="Mannion A."/>
            <person name="Shen Z."/>
            <person name="Fox J.G."/>
        </authorList>
    </citation>
    <scope>NUCLEOTIDE SEQUENCE [LARGE SCALE GENOMIC DNA]</scope>
    <source>
        <strain evidence="9">16-048</strain>
        <strain evidence="12">16-048 (F4)</strain>
    </source>
</reference>
<gene>
    <name evidence="5 10" type="primary">ftsA</name>
    <name evidence="9" type="ORF">DCO61_05695</name>
    <name evidence="10" type="ORF">LS64_010080</name>
</gene>
<evidence type="ECO:0000256" key="2">
    <source>
        <dbReference type="ARBA" id="ARBA00022618"/>
    </source>
</evidence>
<evidence type="ECO:0000313" key="9">
    <source>
        <dbReference type="EMBL" id="MWV69513.1"/>
    </source>
</evidence>
<keyword evidence="4 5" id="KW-0131">Cell cycle</keyword>
<dbReference type="GO" id="GO:0043093">
    <property type="term" value="P:FtsZ-dependent cytokinesis"/>
    <property type="evidence" value="ECO:0007669"/>
    <property type="project" value="UniProtKB-UniRule"/>
</dbReference>
<dbReference type="SMART" id="SM00842">
    <property type="entry name" value="FtsA"/>
    <property type="match status" value="1"/>
</dbReference>
<evidence type="ECO:0000256" key="1">
    <source>
        <dbReference type="ARBA" id="ARBA00022475"/>
    </source>
</evidence>
<organism evidence="10 11">
    <name type="scientific">Helicobacter saguini</name>
    <dbReference type="NCBI Taxonomy" id="1548018"/>
    <lineage>
        <taxon>Bacteria</taxon>
        <taxon>Pseudomonadati</taxon>
        <taxon>Campylobacterota</taxon>
        <taxon>Epsilonproteobacteria</taxon>
        <taxon>Campylobacterales</taxon>
        <taxon>Helicobacteraceae</taxon>
        <taxon>Helicobacter</taxon>
    </lineage>
</organism>
<dbReference type="CDD" id="cd24048">
    <property type="entry name" value="ASKHA_NBD_FtsA"/>
    <property type="match status" value="1"/>
</dbReference>
<comment type="similarity">
    <text evidence="5 6">Belongs to the FtsA/MreB family.</text>
</comment>